<evidence type="ECO:0000256" key="3">
    <source>
        <dbReference type="ARBA" id="ARBA00004906"/>
    </source>
</evidence>
<evidence type="ECO:0000256" key="12">
    <source>
        <dbReference type="PROSITE-ProRule" id="PRU00104"/>
    </source>
</evidence>
<feature type="compositionally biased region" description="Acidic residues" evidence="13">
    <location>
        <begin position="1945"/>
        <end position="1955"/>
    </location>
</feature>
<dbReference type="InterPro" id="IPR035983">
    <property type="entry name" value="Hect_E3_ubiquitin_ligase"/>
</dbReference>
<evidence type="ECO:0000256" key="13">
    <source>
        <dbReference type="SAM" id="MobiDB-lite"/>
    </source>
</evidence>
<comment type="catalytic activity">
    <reaction evidence="1">
        <text>S-ubiquitinyl-[E2 ubiquitin-conjugating enzyme]-L-cysteine + [acceptor protein]-L-lysine = [E2 ubiquitin-conjugating enzyme]-L-cysteine + N(6)-ubiquitinyl-[acceptor protein]-L-lysine.</text>
        <dbReference type="EC" id="2.3.2.26"/>
    </reaction>
</comment>
<dbReference type="PROSITE" id="PS50237">
    <property type="entry name" value="HECT"/>
    <property type="match status" value="1"/>
</dbReference>
<keyword evidence="8" id="KW-0509">mRNA transport</keyword>
<dbReference type="Gene3D" id="3.30.2160.10">
    <property type="entry name" value="Hect, E3 ligase catalytic domain"/>
    <property type="match status" value="1"/>
</dbReference>
<proteinExistence type="inferred from homology"/>
<evidence type="ECO:0000256" key="10">
    <source>
        <dbReference type="ARBA" id="ARBA00034494"/>
    </source>
</evidence>
<dbReference type="InterPro" id="IPR016024">
    <property type="entry name" value="ARM-type_fold"/>
</dbReference>
<dbReference type="InterPro" id="IPR025527">
    <property type="entry name" value="HUWE1/Rev1_UBM"/>
</dbReference>
<dbReference type="PANTHER" id="PTHR11254:SF67">
    <property type="entry name" value="E3 UBIQUITIN-PROTEIN LIGASE HUWE1"/>
    <property type="match status" value="1"/>
</dbReference>
<dbReference type="RefSeq" id="XP_056087077.1">
    <property type="nucleotide sequence ID" value="XM_056227235.1"/>
</dbReference>
<dbReference type="Pfam" id="PF00632">
    <property type="entry name" value="HECT"/>
    <property type="match status" value="1"/>
</dbReference>
<keyword evidence="7 12" id="KW-0833">Ubl conjugation pathway</keyword>
<keyword evidence="9" id="KW-0539">Nucleus</keyword>
<keyword evidence="16" id="KW-1185">Reference proteome</keyword>
<evidence type="ECO:0000256" key="6">
    <source>
        <dbReference type="ARBA" id="ARBA00022679"/>
    </source>
</evidence>
<dbReference type="GO" id="GO:0051028">
    <property type="term" value="P:mRNA transport"/>
    <property type="evidence" value="ECO:0007669"/>
    <property type="project" value="UniProtKB-KW"/>
</dbReference>
<evidence type="ECO:0000256" key="1">
    <source>
        <dbReference type="ARBA" id="ARBA00000885"/>
    </source>
</evidence>
<dbReference type="FunFam" id="3.30.2160.10:FF:000001">
    <property type="entry name" value="E3 ubiquitin-protein ligase NEDD4-like"/>
    <property type="match status" value="1"/>
</dbReference>
<dbReference type="GO" id="GO:0000209">
    <property type="term" value="P:protein polyubiquitination"/>
    <property type="evidence" value="ECO:0007669"/>
    <property type="project" value="TreeGrafter"/>
</dbReference>
<keyword evidence="5" id="KW-0813">Transport</keyword>
<dbReference type="Gene3D" id="3.30.2410.10">
    <property type="entry name" value="Hect, E3 ligase catalytic domain"/>
    <property type="match status" value="1"/>
</dbReference>
<dbReference type="Proteomes" id="UP001162087">
    <property type="component" value="Chromosome 4"/>
</dbReference>
<dbReference type="InterPro" id="IPR010314">
    <property type="entry name" value="E3_Ub_ligase_DUF913"/>
</dbReference>
<evidence type="ECO:0000256" key="7">
    <source>
        <dbReference type="ARBA" id="ARBA00022786"/>
    </source>
</evidence>
<dbReference type="GO" id="GO:0005737">
    <property type="term" value="C:cytoplasm"/>
    <property type="evidence" value="ECO:0007669"/>
    <property type="project" value="TreeGrafter"/>
</dbReference>
<evidence type="ECO:0000256" key="2">
    <source>
        <dbReference type="ARBA" id="ARBA00004123"/>
    </source>
</evidence>
<reference evidence="15" key="1">
    <citation type="submission" date="2022-10" db="EMBL/GenBank/DDBJ databases">
        <authorList>
            <person name="Byrne P K."/>
        </authorList>
    </citation>
    <scope>NUCLEOTIDE SEQUENCE</scope>
    <source>
        <strain evidence="15">IFO1802</strain>
    </source>
</reference>
<dbReference type="FunFam" id="3.90.1750.10:FF:000003">
    <property type="entry name" value="E3 ubiquitin-protein ligase UPL1"/>
    <property type="match status" value="1"/>
</dbReference>
<evidence type="ECO:0000256" key="4">
    <source>
        <dbReference type="ARBA" id="ARBA00012485"/>
    </source>
</evidence>
<evidence type="ECO:0000256" key="9">
    <source>
        <dbReference type="ARBA" id="ARBA00023242"/>
    </source>
</evidence>
<dbReference type="InterPro" id="IPR000569">
    <property type="entry name" value="HECT_dom"/>
</dbReference>
<keyword evidence="6" id="KW-0808">Transferase</keyword>
<dbReference type="CDD" id="cd00078">
    <property type="entry name" value="HECTc"/>
    <property type="match status" value="1"/>
</dbReference>
<dbReference type="Pfam" id="PF06025">
    <property type="entry name" value="DUF913"/>
    <property type="match status" value="1"/>
</dbReference>
<accession>A0AA35JES6</accession>
<dbReference type="InterPro" id="IPR010309">
    <property type="entry name" value="E3_Ub_ligase_DUF908"/>
</dbReference>
<dbReference type="FunFam" id="3.30.2410.10:FF:000004">
    <property type="entry name" value="E3 ubiquitin-protein ligase HUWE1, variant"/>
    <property type="match status" value="1"/>
</dbReference>
<comment type="subcellular location">
    <subcellularLocation>
        <location evidence="2">Nucleus</location>
    </subcellularLocation>
</comment>
<evidence type="ECO:0000256" key="5">
    <source>
        <dbReference type="ARBA" id="ARBA00022448"/>
    </source>
</evidence>
<evidence type="ECO:0000313" key="15">
    <source>
        <dbReference type="EMBL" id="CAI4059352.1"/>
    </source>
</evidence>
<dbReference type="SMART" id="SM00119">
    <property type="entry name" value="HECTc"/>
    <property type="match status" value="1"/>
</dbReference>
<dbReference type="Pfam" id="PF06012">
    <property type="entry name" value="DUF908"/>
    <property type="match status" value="1"/>
</dbReference>
<dbReference type="Gene3D" id="3.90.1750.10">
    <property type="entry name" value="Hect, E3 ligase catalytic domains"/>
    <property type="match status" value="1"/>
</dbReference>
<feature type="domain" description="HECT" evidence="14">
    <location>
        <begin position="2933"/>
        <end position="3269"/>
    </location>
</feature>
<dbReference type="InterPro" id="IPR050409">
    <property type="entry name" value="E3_ubiq-protein_ligase"/>
</dbReference>
<evidence type="ECO:0000313" key="16">
    <source>
        <dbReference type="Proteomes" id="UP001162087"/>
    </source>
</evidence>
<dbReference type="InterPro" id="IPR011989">
    <property type="entry name" value="ARM-like"/>
</dbReference>
<dbReference type="EMBL" id="OX365899">
    <property type="protein sequence ID" value="CAI4059352.1"/>
    <property type="molecule type" value="Genomic_DNA"/>
</dbReference>
<feature type="compositionally biased region" description="Acidic residues" evidence="13">
    <location>
        <begin position="2043"/>
        <end position="2054"/>
    </location>
</feature>
<evidence type="ECO:0000256" key="8">
    <source>
        <dbReference type="ARBA" id="ARBA00022816"/>
    </source>
</evidence>
<organism evidence="15 16">
    <name type="scientific">Saccharomyces kudriavzevii (strain ATCC MYA-4449 / AS 2.2408 / CBS 8840 / NBRC 1802 / NCYC 2889)</name>
    <name type="common">Yeast</name>
    <dbReference type="NCBI Taxonomy" id="226230"/>
    <lineage>
        <taxon>Eukaryota</taxon>
        <taxon>Fungi</taxon>
        <taxon>Dikarya</taxon>
        <taxon>Ascomycota</taxon>
        <taxon>Saccharomycotina</taxon>
        <taxon>Saccharomycetes</taxon>
        <taxon>Saccharomycetales</taxon>
        <taxon>Saccharomycetaceae</taxon>
        <taxon>Saccharomyces</taxon>
    </lineage>
</organism>
<dbReference type="Pfam" id="PF14377">
    <property type="entry name" value="UBM"/>
    <property type="match status" value="2"/>
</dbReference>
<sequence length="3269" mass="374056">MVLFTRCEKARKEKLAASYKPLVDYLVDCDVSIFLERIETIQEWDRSRDDLYIWIPILDRMDELLSKVAEKYAYKQDHKKECEIKLVEMEGHDVIYCLKMLQFTRRLLLNTENRFVYSSGDVLMHLLNCPNFTIRLAVMRILAILGERFVIAREKIVAHNIFGDPVLRKKTLKLALSLSSSVMDEDGEHFSLVDLYFDKKKVPQKWRKLRFTHYTSNGFKKSSQQRNNINEAQTSIKKVTMTTQELCDHSLQQIFDKGMAVLPSESWFDFSVKASVAKAFSDDSSENKNLRNIILETKLNAIAFVNTIFSPPQVSSKLFELDPYAFNSLTDLISLSETKIPKELRTDALFTLECISLKHVWCSDIIRNLGGNISHGLLFQILRYIAKTLREGTGEVDEEYNVRFFYLISNLADVKPLHESLFAAGLIPTLLEIVSIRNCSYKRTLASATHLLETFIDNSETATEFIENDGFTMLITSVANEIDFTLEHPETWQPPKYSVVYYSISFRELAYIRSLLKLVLKLLSTDSGDRIRNLIDSPILLSLKKILENKFVFGLTLITYTLDVVQKVINSEPTIYPVLVEAGLIPYIINEFPKLLGPSAELLSLLPDVISAICLNSEGLNQVKEKGLINNLFDFLLDADHARILTGGDRSTEYGTDIDELARHYPDLKANIVEALCDVIRKMPSAYRDEREFLFTSPKDKNYFFHDKNEELLADKEEHEPAYWELLDKGTMLDTFTSVLFGMSLGNGSFSQVPQHLEARDFLAIIFMENPPYEYFTSVAISNVTEVLQYLDEKYEDYAFMDVMKTLNDQLGDLSEFLNSPNDTSFFMAKDGNNSVRSCHSKLCRLAAILNIVTNVYIDLTTLSCKRIMQIYDYFNKKGFSLIKNLKLLFQKCALEEMYLRQHMPDYVITETMPLPIVDVSGDGPPLQIYIHDPKKGDHKGKITSIKTRNTLQVRTILYTLQSNAAVLFRCFLRLSHSRNMDLEHKDLTTEIHIFENVVGNVIEMLKIIELEDHLPYFLVLLNFNTFVFTIPKASPNSTEILQTIPAYIFYQRGGYLLYLQIIRDLFTRMTKIKDFSSLDNINYIDESNGVLTLSCLINALTFCNKSMQTETMENVQSIGKYYVSVDEDYNIMKALTVPIKVMALAMILDLDKSDGLFKTQSRNVPYSVFKQLLSMLKNIFTTVNIYTKELYELHWDLVFPPVKKITLFEQVGIPGDVAANYLTETGDDLPADNSIGLFSPEQWEKYTKLVGEDTSMFYPQPMQAQYHEGCTSKELDELRDTFFNDGLPSRIFTVLPFYPKLVNAFAKTLLQIFTKYDEPTEVFAGKILDRILETKLDDPATLSSLIHLFGIFLNEKYIYQKASHLMQSFIEYLEKSLKPEHVNTPWFSKALYVYEIILAKSELPHFEELSKDVLLRYPLLSMAKVFRIPESMKQKLFDILIRVSDISNFYSALATSRILIFYSRDELYANNIARSGILSRLLKVIGSFQKLDKINFLESSFLLLTRRCFETAENVDNLMRAELDRSFTAKPLSDGADAVRELTTILEEKAHVVMRSPSQFIDILCETARFQEFDEQGALLDYSLKRFLNEKDKNAGVNPDKADIYERTGIMHLLLSQLMAASEKDWLSEPANSSDMSENKKNQLDPSRNPVCAYMIFLLKLLVELVSSYNQCKFEFLTFSRRNTYAERPRPRTTAINFFLYRLLDKPVGTEHDKHEAKRREVVGMLARSVIIGFLATVQDDKTTKSEVKIIDPHMNFIRKFAVEAIMKAIRNATSSSKLLESNHLKLDMWFRIITSMIYVQAPYLRQLLDSNKVEADQYQLCKLVIDLGLPSVITEAMASIDLNYPFSKKIFNVAVEALNTISSTRNNFSELFKIEDHDEVDDEVDESDKEEIPDMFKNSALGMYDVEDIEEEDDDDDDTSLIGDDDAMAFVDSDNGFEVVFSDEDDDMGEDGEDGIHSSSAENELSSGMDSSTTGGTDIDYEVDDADGLIINIDQPSGDDEEMADYEVDDSHSCHTNNEDDGSMDVIEVYEDELSSGYDVDLSDYDVDESDWDSGLSSLSISDEERESSENEPINSTRMGDSRRRWLIAEGVELSDDSQGDSEEDDRGVFRGIEHIFSNENEPLFRVHDEMRHRNHHRSVNRTHFHSAMSAPSLSLLNRGRRNQSNLINPLGPTGLEQVENDISDQVTVAGSGSRPRSHHLHFSEVLVSGSFFDEPVLDGIILKSTVSRWKDIFDMFYDSKTYANCIIPTVINRIYKISLCLQEESEKKSKQERSKDKSSLFDEPRSESITNAGDISVEEDNPQPSTVSHDDHEPVYVTIQGSEVDIGGTDIDPEFMNALPDDIRADVFAQHVRERRAEARLNSEHNAHSREIDSDFLEAIPEDIREGILDTEAEEQRMFGRIGSSANMVRTDDDIIDNVDDAESGLDHENGNDRNIVENEKKKPARIYFAPLIDRAGIASLMKSVFISKPYIQREIYHELFYRLCSSKQNRNDLMNTFLFVLSEGIVDQHSLEKVYNIISSRAMGHTKAATVKQLPSDCTPLTVANQTIEILQNLIDADSRLKYFLIAEHDNLIVNKANNKSRKESLTDKKLRWPLWHLFSLLDRKLITDESVLMDLLTRILQVCTKTLAVISTNSNSKENLNKKFHLPDFDEDDLMKILSIIMLDSCTTRVFQQTLNIIYNLSKLKSCMTIFTKHLVSLGVSIMSKLKDALDGLSLEVSSIANGMEINSELLQKFTLPSSDQAKLLKILTTVDFLYTHKRKEEERNVKDLQYLYDQMNSGPVWSSLSECLSQFEKSQAINTSATILLPLIESLMVVCRRSDLSQSRNTASKYEEAKLLDFSKTPVENLFFPFTDAHKKLLNQMIRSNPKLMSGPFALLVKNPKVLDFDNKRYFFNAKLKSDNQERPKLPITVRREQVFLDSYRALFFKTNDEIKNSRLEITFKGESGVDAGGLTREWYQVLSRQMFNPDYALFLPVPSDKTTFHPNRTSGINPEHLSFFKFTGMIIGKAIRDQCFLDCHFSREVYKNILGRPVSLKDMESLDPDYYKSLVWILENDITDIIEETFSVETDDYGEHKVIDLIQGGKDIVVTESNKQEYVKKIVEYKLQTSVKEQMDNFLVGFYALISKDLITIFDEQELELLISGLPDIDVDDWKNNTTYVNYTATCKEVNYFWRAVRSFDAEERAKLLQFVTGTSKVPLNGFKELSGVNGICKFSIHRDFGSSERLPSSHTCFNQLNLPPYESYETLRGSLLLAINEGHEGFGLA</sequence>
<dbReference type="PANTHER" id="PTHR11254">
    <property type="entry name" value="HECT DOMAIN UBIQUITIN-PROTEIN LIGASE"/>
    <property type="match status" value="1"/>
</dbReference>
<dbReference type="SUPFAM" id="SSF48371">
    <property type="entry name" value="ARM repeat"/>
    <property type="match status" value="1"/>
</dbReference>
<comment type="pathway">
    <text evidence="3">Protein modification; protein ubiquitination.</text>
</comment>
<dbReference type="GO" id="GO:0006511">
    <property type="term" value="P:ubiquitin-dependent protein catabolic process"/>
    <property type="evidence" value="ECO:0007669"/>
    <property type="project" value="TreeGrafter"/>
</dbReference>
<evidence type="ECO:0000259" key="14">
    <source>
        <dbReference type="PROSITE" id="PS50237"/>
    </source>
</evidence>
<dbReference type="GO" id="GO:0061630">
    <property type="term" value="F:ubiquitin protein ligase activity"/>
    <property type="evidence" value="ECO:0007669"/>
    <property type="project" value="UniProtKB-EC"/>
</dbReference>
<dbReference type="SUPFAM" id="SSF56204">
    <property type="entry name" value="Hect, E3 ligase catalytic domain"/>
    <property type="match status" value="1"/>
</dbReference>
<gene>
    <name evidence="15" type="primary">SKDI04G6590</name>
    <name evidence="15" type="ORF">SKDI_04G6590</name>
</gene>
<protein>
    <recommendedName>
        <fullName evidence="4">HECT-type E3 ubiquitin transferase</fullName>
        <ecNumber evidence="4">2.3.2.26</ecNumber>
    </recommendedName>
    <alternativeName>
        <fullName evidence="11">HECT-type E3 ubiquitin transferase TOM1</fullName>
    </alternativeName>
</protein>
<comment type="similarity">
    <text evidence="10">Belongs to the UPL family. TOM1/PTR1 subfamily.</text>
</comment>
<dbReference type="EC" id="2.3.2.26" evidence="4"/>
<dbReference type="GeneID" id="80923377"/>
<name>A0AA35JES6_SACK1</name>
<evidence type="ECO:0000256" key="11">
    <source>
        <dbReference type="ARBA" id="ARBA00076267"/>
    </source>
</evidence>
<dbReference type="Gene3D" id="1.25.10.10">
    <property type="entry name" value="Leucine-rich Repeat Variant"/>
    <property type="match status" value="1"/>
</dbReference>
<feature type="region of interest" description="Disordered" evidence="13">
    <location>
        <begin position="1945"/>
        <end position="1983"/>
    </location>
</feature>
<feature type="compositionally biased region" description="Basic and acidic residues" evidence="13">
    <location>
        <begin position="2269"/>
        <end position="2289"/>
    </location>
</feature>
<feature type="region of interest" description="Disordered" evidence="13">
    <location>
        <begin position="2269"/>
        <end position="2317"/>
    </location>
</feature>
<dbReference type="GO" id="GO:0005634">
    <property type="term" value="C:nucleus"/>
    <property type="evidence" value="ECO:0007669"/>
    <property type="project" value="UniProtKB-SubCell"/>
</dbReference>
<feature type="compositionally biased region" description="Low complexity" evidence="13">
    <location>
        <begin position="1968"/>
        <end position="1980"/>
    </location>
</feature>
<feature type="active site" description="Glycyl thioester intermediate" evidence="12">
    <location>
        <position position="3236"/>
    </location>
</feature>
<feature type="region of interest" description="Disordered" evidence="13">
    <location>
        <begin position="2042"/>
        <end position="2084"/>
    </location>
</feature>